<evidence type="ECO:0000313" key="2">
    <source>
        <dbReference type="EMBL" id="EEH58271.1"/>
    </source>
</evidence>
<dbReference type="PANTHER" id="PTHR34806:SF1">
    <property type="entry name" value="HIGH-AFFINITY NITRATE TRANSPORTER 3.1"/>
    <property type="match status" value="1"/>
</dbReference>
<dbReference type="OrthoDB" id="510280at2759"/>
<dbReference type="RefSeq" id="XP_003058320.1">
    <property type="nucleotide sequence ID" value="XM_003058274.1"/>
</dbReference>
<proteinExistence type="predicted"/>
<dbReference type="Pfam" id="PF16974">
    <property type="entry name" value="NAR2"/>
    <property type="match status" value="1"/>
</dbReference>
<reference evidence="2 3" key="1">
    <citation type="journal article" date="2009" name="Science">
        <title>Green evolution and dynamic adaptations revealed by genomes of the marine picoeukaryotes Micromonas.</title>
        <authorList>
            <person name="Worden A.Z."/>
            <person name="Lee J.H."/>
            <person name="Mock T."/>
            <person name="Rouze P."/>
            <person name="Simmons M.P."/>
            <person name="Aerts A.L."/>
            <person name="Allen A.E."/>
            <person name="Cuvelier M.L."/>
            <person name="Derelle E."/>
            <person name="Everett M.V."/>
            <person name="Foulon E."/>
            <person name="Grimwood J."/>
            <person name="Gundlach H."/>
            <person name="Henrissat B."/>
            <person name="Napoli C."/>
            <person name="McDonald S.M."/>
            <person name="Parker M.S."/>
            <person name="Rombauts S."/>
            <person name="Salamov A."/>
            <person name="Von Dassow P."/>
            <person name="Badger J.H."/>
            <person name="Coutinho P.M."/>
            <person name="Demir E."/>
            <person name="Dubchak I."/>
            <person name="Gentemann C."/>
            <person name="Eikrem W."/>
            <person name="Gready J.E."/>
            <person name="John U."/>
            <person name="Lanier W."/>
            <person name="Lindquist E.A."/>
            <person name="Lucas S."/>
            <person name="Mayer K.F."/>
            <person name="Moreau H."/>
            <person name="Not F."/>
            <person name="Otillar R."/>
            <person name="Panaud O."/>
            <person name="Pangilinan J."/>
            <person name="Paulsen I."/>
            <person name="Piegu B."/>
            <person name="Poliakov A."/>
            <person name="Robbens S."/>
            <person name="Schmutz J."/>
            <person name="Toulza E."/>
            <person name="Wyss T."/>
            <person name="Zelensky A."/>
            <person name="Zhou K."/>
            <person name="Armbrust E.V."/>
            <person name="Bhattacharya D."/>
            <person name="Goodenough U.W."/>
            <person name="Van de Peer Y."/>
            <person name="Grigoriev I.V."/>
        </authorList>
    </citation>
    <scope>NUCLEOTIDE SEQUENCE [LARGE SCALE GENOMIC DNA]</scope>
    <source>
        <strain evidence="2 3">CCMP1545</strain>
    </source>
</reference>
<keyword evidence="1" id="KW-0732">Signal</keyword>
<keyword evidence="3" id="KW-1185">Reference proteome</keyword>
<protein>
    <submittedName>
        <fullName evidence="2">Nitrate high-affinity transporter accessory protein</fullName>
    </submittedName>
</protein>
<dbReference type="GeneID" id="9683380"/>
<dbReference type="OMA" id="VGTMSFF"/>
<accession>C1MRK0</accession>
<dbReference type="GO" id="GO:0010167">
    <property type="term" value="P:response to nitrate"/>
    <property type="evidence" value="ECO:0007669"/>
    <property type="project" value="InterPro"/>
</dbReference>
<dbReference type="STRING" id="564608.C1MRK0"/>
<gene>
    <name evidence="2" type="primary">NAR2.1</name>
    <name evidence="2" type="ORF">MICPUCDRAFT_70904</name>
</gene>
<evidence type="ECO:0000313" key="3">
    <source>
        <dbReference type="Proteomes" id="UP000001876"/>
    </source>
</evidence>
<feature type="chain" id="PRO_5002912092" evidence="1">
    <location>
        <begin position="22"/>
        <end position="213"/>
    </location>
</feature>
<dbReference type="KEGG" id="mpp:MICPUCDRAFT_70904"/>
<evidence type="ECO:0000256" key="1">
    <source>
        <dbReference type="SAM" id="SignalP"/>
    </source>
</evidence>
<dbReference type="GO" id="GO:0015112">
    <property type="term" value="F:nitrate transmembrane transporter activity"/>
    <property type="evidence" value="ECO:0007669"/>
    <property type="project" value="TreeGrafter"/>
</dbReference>
<organism evidence="3">
    <name type="scientific">Micromonas pusilla (strain CCMP1545)</name>
    <name type="common">Picoplanktonic green alga</name>
    <dbReference type="NCBI Taxonomy" id="564608"/>
    <lineage>
        <taxon>Eukaryota</taxon>
        <taxon>Viridiplantae</taxon>
        <taxon>Chlorophyta</taxon>
        <taxon>Mamiellophyceae</taxon>
        <taxon>Mamiellales</taxon>
        <taxon>Mamiellaceae</taxon>
        <taxon>Micromonas</taxon>
    </lineage>
</organism>
<feature type="signal peptide" evidence="1">
    <location>
        <begin position="1"/>
        <end position="21"/>
    </location>
</feature>
<dbReference type="AlphaFoldDB" id="C1MRK0"/>
<dbReference type="Proteomes" id="UP000001876">
    <property type="component" value="Unassembled WGS sequence"/>
</dbReference>
<dbReference type="EMBL" id="GG663738">
    <property type="protein sequence ID" value="EEH58271.1"/>
    <property type="molecule type" value="Genomic_DNA"/>
</dbReference>
<dbReference type="InterPro" id="IPR016605">
    <property type="entry name" value="Transptr_NO3_Nar2"/>
</dbReference>
<name>C1MRK0_MICPC</name>
<dbReference type="PANTHER" id="PTHR34806">
    <property type="entry name" value="HIGH-AFFINITY NITRATE TRANSPORTER 3.2"/>
    <property type="match status" value="1"/>
</dbReference>
<sequence>MNKFVLAIAALLAFAVNSASAATKYSALTKLSTVTLDVGGAGTGSTDCGATQLAGAHSDTITVAWTGFTSNSEASLTIKMCYTDDMIVNRPWRKYVDAVDKNKQCWQIPEMTKTLHSGIATADGSKTITIPTNTPASTYYFQVIGVDASGGYVSYGESSTNSCKLTTKSYDNTPATLVGTHATLTVISIIALGVTYAVDLRKQQATYAPYVSK</sequence>
<dbReference type="GO" id="GO:0005886">
    <property type="term" value="C:plasma membrane"/>
    <property type="evidence" value="ECO:0007669"/>
    <property type="project" value="TreeGrafter"/>
</dbReference>